<evidence type="ECO:0000256" key="18">
    <source>
        <dbReference type="ARBA" id="ARBA00047848"/>
    </source>
</evidence>
<evidence type="ECO:0000256" key="4">
    <source>
        <dbReference type="ARBA" id="ARBA00004741"/>
    </source>
</evidence>
<dbReference type="InterPro" id="IPR011279">
    <property type="entry name" value="Chorismate_mutase_GmP"/>
</dbReference>
<evidence type="ECO:0000259" key="20">
    <source>
        <dbReference type="PROSITE" id="PS51171"/>
    </source>
</evidence>
<dbReference type="SMART" id="SM00830">
    <property type="entry name" value="CM_2"/>
    <property type="match status" value="1"/>
</dbReference>
<evidence type="ECO:0000313" key="23">
    <source>
        <dbReference type="Proteomes" id="UP000767334"/>
    </source>
</evidence>
<gene>
    <name evidence="22" type="primary">pheA</name>
    <name evidence="22" type="ORF">H6A19_03165</name>
</gene>
<dbReference type="PANTHER" id="PTHR21022:SF19">
    <property type="entry name" value="PREPHENATE DEHYDRATASE-RELATED"/>
    <property type="match status" value="1"/>
</dbReference>
<evidence type="ECO:0000313" key="22">
    <source>
        <dbReference type="EMBL" id="MBM6818351.1"/>
    </source>
</evidence>
<keyword evidence="15" id="KW-0511">Multifunctional enzyme</keyword>
<keyword evidence="13" id="KW-0413">Isomerase</keyword>
<evidence type="ECO:0000256" key="3">
    <source>
        <dbReference type="ARBA" id="ARBA00004496"/>
    </source>
</evidence>
<dbReference type="InterPro" id="IPR008242">
    <property type="entry name" value="Chor_mutase/pphenate_deHydtase"/>
</dbReference>
<dbReference type="InterPro" id="IPR001086">
    <property type="entry name" value="Preph_deHydtase"/>
</dbReference>
<comment type="subcellular location">
    <subcellularLocation>
        <location evidence="3">Cytoplasm</location>
    </subcellularLocation>
</comment>
<dbReference type="InterPro" id="IPR036263">
    <property type="entry name" value="Chorismate_II_sf"/>
</dbReference>
<dbReference type="PIRSF" id="PIRSF001500">
    <property type="entry name" value="Chor_mut_pdt_Ppr"/>
    <property type="match status" value="1"/>
</dbReference>
<feature type="domain" description="Chorismate mutase" evidence="19">
    <location>
        <begin position="1"/>
        <end position="87"/>
    </location>
</feature>
<sequence>MNLSECRNEIDKIDKELVELFEKRMNVAINVAKYKIENNIPIFNGAREAEVIEKNINRLNNKEYSKLTEKFFTHLMELSRSLQADIIDKNNKKNNNIIGSIEENISTNENKRDLKNIKIGYQGVKGSFSEEAMIKYFGENHTTTDYEEFEDVFVALKNNEIDYGILPIENSSTGAITTVYDLLVEYGLYIVGEECIKIDQNLIGVKGSKLEDIKEIYSHPQGFEQSSEFLSKQNNLKLIPFHNTAISAKYISEINDKSKAAIASLRAAKIYGLDVIQKEINDKDNNHTKFVIVGRELESAKECNKITVVFSLDDKAGTLYNLLRHFAENNINMIKIESRPSKNEPWQYLLYVDFEGNIENEGVKKAIKLIEEKSEYFKLIGCYEGVNY</sequence>
<evidence type="ECO:0000256" key="10">
    <source>
        <dbReference type="ARBA" id="ARBA00022605"/>
    </source>
</evidence>
<evidence type="ECO:0000256" key="16">
    <source>
        <dbReference type="ARBA" id="ARBA00031175"/>
    </source>
</evidence>
<dbReference type="InterPro" id="IPR045865">
    <property type="entry name" value="ACT-like_dom_sf"/>
</dbReference>
<dbReference type="RefSeq" id="WP_195516882.1">
    <property type="nucleotide sequence ID" value="NZ_JACJLL010000011.1"/>
</dbReference>
<dbReference type="Pfam" id="PF00800">
    <property type="entry name" value="PDT"/>
    <property type="match status" value="1"/>
</dbReference>
<dbReference type="SUPFAM" id="SSF55021">
    <property type="entry name" value="ACT-like"/>
    <property type="match status" value="1"/>
</dbReference>
<evidence type="ECO:0000256" key="1">
    <source>
        <dbReference type="ARBA" id="ARBA00000824"/>
    </source>
</evidence>
<dbReference type="NCBIfam" id="TIGR01805">
    <property type="entry name" value="CM_mono_grmpos"/>
    <property type="match status" value="1"/>
</dbReference>
<dbReference type="PANTHER" id="PTHR21022">
    <property type="entry name" value="PREPHENATE DEHYDRATASE P PROTEIN"/>
    <property type="match status" value="1"/>
</dbReference>
<accession>A0ABS2FED9</accession>
<name>A0ABS2FED9_9CLOT</name>
<dbReference type="GO" id="GO:0004664">
    <property type="term" value="F:prephenate dehydratase activity"/>
    <property type="evidence" value="ECO:0007669"/>
    <property type="project" value="UniProtKB-EC"/>
</dbReference>
<proteinExistence type="predicted"/>
<keyword evidence="14 22" id="KW-0456">Lyase</keyword>
<evidence type="ECO:0000259" key="21">
    <source>
        <dbReference type="PROSITE" id="PS51671"/>
    </source>
</evidence>
<dbReference type="EC" id="4.2.1.51" evidence="6"/>
<dbReference type="SUPFAM" id="SSF48600">
    <property type="entry name" value="Chorismate mutase II"/>
    <property type="match status" value="1"/>
</dbReference>
<evidence type="ECO:0000259" key="19">
    <source>
        <dbReference type="PROSITE" id="PS51168"/>
    </source>
</evidence>
<reference evidence="22 23" key="1">
    <citation type="journal article" date="2021" name="Sci. Rep.">
        <title>The distribution of antibiotic resistance genes in chicken gut microbiota commensals.</title>
        <authorList>
            <person name="Juricova H."/>
            <person name="Matiasovicova J."/>
            <person name="Kubasova T."/>
            <person name="Cejkova D."/>
            <person name="Rychlik I."/>
        </authorList>
    </citation>
    <scope>NUCLEOTIDE SEQUENCE [LARGE SCALE GENOMIC DNA]</scope>
    <source>
        <strain evidence="22 23">An435</strain>
    </source>
</reference>
<dbReference type="EMBL" id="JACJLL010000011">
    <property type="protein sequence ID" value="MBM6818351.1"/>
    <property type="molecule type" value="Genomic_DNA"/>
</dbReference>
<dbReference type="PROSITE" id="PS51171">
    <property type="entry name" value="PREPHENATE_DEHYDR_3"/>
    <property type="match status" value="1"/>
</dbReference>
<dbReference type="CDD" id="cd04905">
    <property type="entry name" value="ACT_CM-PDT"/>
    <property type="match status" value="1"/>
</dbReference>
<protein>
    <recommendedName>
        <fullName evidence="7">Bifunctional chorismate mutase/prephenate dehydratase</fullName>
        <ecNumber evidence="6">4.2.1.51</ecNumber>
    </recommendedName>
    <alternativeName>
        <fullName evidence="17">Chorismate mutase-prephenate dehydratase</fullName>
    </alternativeName>
    <alternativeName>
        <fullName evidence="8">Prephenate dehydratase</fullName>
    </alternativeName>
    <alternativeName>
        <fullName evidence="16">p-protein</fullName>
    </alternativeName>
</protein>
<comment type="caution">
    <text evidence="22">The sequence shown here is derived from an EMBL/GenBank/DDBJ whole genome shotgun (WGS) entry which is preliminary data.</text>
</comment>
<evidence type="ECO:0000256" key="7">
    <source>
        <dbReference type="ARBA" id="ARBA00014401"/>
    </source>
</evidence>
<comment type="pathway">
    <text evidence="4">Amino-acid biosynthesis; L-phenylalanine biosynthesis; phenylpyruvate from prephenate: step 1/1.</text>
</comment>
<dbReference type="Gene3D" id="1.20.59.10">
    <property type="entry name" value="Chorismate mutase"/>
    <property type="match status" value="1"/>
</dbReference>
<evidence type="ECO:0000256" key="13">
    <source>
        <dbReference type="ARBA" id="ARBA00023235"/>
    </source>
</evidence>
<dbReference type="Proteomes" id="UP000767334">
    <property type="component" value="Unassembled WGS sequence"/>
</dbReference>
<evidence type="ECO:0000256" key="14">
    <source>
        <dbReference type="ARBA" id="ARBA00023239"/>
    </source>
</evidence>
<comment type="catalytic activity">
    <reaction evidence="1">
        <text>chorismate = prephenate</text>
        <dbReference type="Rhea" id="RHEA:13897"/>
        <dbReference type="ChEBI" id="CHEBI:29748"/>
        <dbReference type="ChEBI" id="CHEBI:29934"/>
        <dbReference type="EC" id="5.4.99.5"/>
    </reaction>
</comment>
<feature type="domain" description="ACT" evidence="21">
    <location>
        <begin position="307"/>
        <end position="384"/>
    </location>
</feature>
<keyword evidence="10" id="KW-0028">Amino-acid biosynthesis</keyword>
<dbReference type="InterPro" id="IPR002912">
    <property type="entry name" value="ACT_dom"/>
</dbReference>
<comment type="catalytic activity">
    <reaction evidence="18">
        <text>prephenate + H(+) = 3-phenylpyruvate + CO2 + H2O</text>
        <dbReference type="Rhea" id="RHEA:21648"/>
        <dbReference type="ChEBI" id="CHEBI:15377"/>
        <dbReference type="ChEBI" id="CHEBI:15378"/>
        <dbReference type="ChEBI" id="CHEBI:16526"/>
        <dbReference type="ChEBI" id="CHEBI:18005"/>
        <dbReference type="ChEBI" id="CHEBI:29934"/>
        <dbReference type="EC" id="4.2.1.51"/>
    </reaction>
</comment>
<dbReference type="InterPro" id="IPR036979">
    <property type="entry name" value="CM_dom_sf"/>
</dbReference>
<evidence type="ECO:0000256" key="12">
    <source>
        <dbReference type="ARBA" id="ARBA00023222"/>
    </source>
</evidence>
<comment type="function">
    <text evidence="2">Catalyzes the Claisen rearrangement of chorismate to prephenate and the decarboxylation/dehydration of prephenate to phenylpyruvate.</text>
</comment>
<dbReference type="NCBIfam" id="NF008865">
    <property type="entry name" value="PRK11898.1"/>
    <property type="match status" value="1"/>
</dbReference>
<keyword evidence="23" id="KW-1185">Reference proteome</keyword>
<dbReference type="Pfam" id="PF01817">
    <property type="entry name" value="CM_2"/>
    <property type="match status" value="1"/>
</dbReference>
<dbReference type="PROSITE" id="PS51671">
    <property type="entry name" value="ACT"/>
    <property type="match status" value="1"/>
</dbReference>
<evidence type="ECO:0000256" key="11">
    <source>
        <dbReference type="ARBA" id="ARBA00023141"/>
    </source>
</evidence>
<dbReference type="CDD" id="cd13631">
    <property type="entry name" value="PBP2_Ct-PDT_like"/>
    <property type="match status" value="1"/>
</dbReference>
<dbReference type="Pfam" id="PF01842">
    <property type="entry name" value="ACT"/>
    <property type="match status" value="1"/>
</dbReference>
<evidence type="ECO:0000256" key="9">
    <source>
        <dbReference type="ARBA" id="ARBA00022490"/>
    </source>
</evidence>
<keyword evidence="11" id="KW-0057">Aromatic amino acid biosynthesis</keyword>
<comment type="pathway">
    <text evidence="5">Metabolic intermediate biosynthesis; prephenate biosynthesis; prephenate from chorismate: step 1/1.</text>
</comment>
<evidence type="ECO:0000256" key="8">
    <source>
        <dbReference type="ARBA" id="ARBA00021872"/>
    </source>
</evidence>
<keyword evidence="12" id="KW-0584">Phenylalanine biosynthesis</keyword>
<evidence type="ECO:0000256" key="2">
    <source>
        <dbReference type="ARBA" id="ARBA00002364"/>
    </source>
</evidence>
<dbReference type="PROSITE" id="PS51168">
    <property type="entry name" value="CHORISMATE_MUT_2"/>
    <property type="match status" value="1"/>
</dbReference>
<dbReference type="Gene3D" id="3.40.190.10">
    <property type="entry name" value="Periplasmic binding protein-like II"/>
    <property type="match status" value="2"/>
</dbReference>
<evidence type="ECO:0000256" key="5">
    <source>
        <dbReference type="ARBA" id="ARBA00004817"/>
    </source>
</evidence>
<organism evidence="22 23">
    <name type="scientific">Clostridium saudiense</name>
    <dbReference type="NCBI Taxonomy" id="1414720"/>
    <lineage>
        <taxon>Bacteria</taxon>
        <taxon>Bacillati</taxon>
        <taxon>Bacillota</taxon>
        <taxon>Clostridia</taxon>
        <taxon>Eubacteriales</taxon>
        <taxon>Clostridiaceae</taxon>
        <taxon>Clostridium</taxon>
    </lineage>
</organism>
<keyword evidence="9" id="KW-0963">Cytoplasm</keyword>
<dbReference type="InterPro" id="IPR002701">
    <property type="entry name" value="CM_II_prokaryot"/>
</dbReference>
<evidence type="ECO:0000256" key="6">
    <source>
        <dbReference type="ARBA" id="ARBA00013147"/>
    </source>
</evidence>
<dbReference type="Gene3D" id="3.30.70.260">
    <property type="match status" value="1"/>
</dbReference>
<dbReference type="SUPFAM" id="SSF53850">
    <property type="entry name" value="Periplasmic binding protein-like II"/>
    <property type="match status" value="1"/>
</dbReference>
<feature type="domain" description="Prephenate dehydratase" evidence="20">
    <location>
        <begin position="118"/>
        <end position="295"/>
    </location>
</feature>
<evidence type="ECO:0000256" key="15">
    <source>
        <dbReference type="ARBA" id="ARBA00023268"/>
    </source>
</evidence>
<evidence type="ECO:0000256" key="17">
    <source>
        <dbReference type="ARBA" id="ARBA00031520"/>
    </source>
</evidence>